<evidence type="ECO:0000256" key="1">
    <source>
        <dbReference type="ARBA" id="ARBA00000085"/>
    </source>
</evidence>
<dbReference type="CDD" id="cd17574">
    <property type="entry name" value="REC_OmpR"/>
    <property type="match status" value="1"/>
</dbReference>
<dbReference type="InterPro" id="IPR004358">
    <property type="entry name" value="Sig_transdc_His_kin-like_C"/>
</dbReference>
<keyword evidence="10" id="KW-0418">Kinase</keyword>
<evidence type="ECO:0000259" key="9">
    <source>
        <dbReference type="PROSITE" id="PS50110"/>
    </source>
</evidence>
<dbReference type="Gene3D" id="2.130.10.10">
    <property type="entry name" value="YVTN repeat-like/Quinoprotein amine dehydrogenase"/>
    <property type="match status" value="3"/>
</dbReference>
<dbReference type="Pfam" id="PF07494">
    <property type="entry name" value="Reg_prop"/>
    <property type="match status" value="2"/>
</dbReference>
<dbReference type="SUPFAM" id="SSF55874">
    <property type="entry name" value="ATPase domain of HSP90 chaperone/DNA topoisomerase II/histidine kinase"/>
    <property type="match status" value="1"/>
</dbReference>
<dbReference type="InterPro" id="IPR011006">
    <property type="entry name" value="CheY-like_superfamily"/>
</dbReference>
<dbReference type="InterPro" id="IPR005467">
    <property type="entry name" value="His_kinase_dom"/>
</dbReference>
<dbReference type="Pfam" id="PF07495">
    <property type="entry name" value="Y_Y_Y"/>
    <property type="match status" value="1"/>
</dbReference>
<dbReference type="InterPro" id="IPR013783">
    <property type="entry name" value="Ig-like_fold"/>
</dbReference>
<dbReference type="InterPro" id="IPR036097">
    <property type="entry name" value="HisK_dim/P_sf"/>
</dbReference>
<dbReference type="InterPro" id="IPR015943">
    <property type="entry name" value="WD40/YVTN_repeat-like_dom_sf"/>
</dbReference>
<keyword evidence="3 6" id="KW-0597">Phosphoprotein</keyword>
<dbReference type="PANTHER" id="PTHR43547:SF2">
    <property type="entry name" value="HYBRID SIGNAL TRANSDUCTION HISTIDINE KINASE C"/>
    <property type="match status" value="1"/>
</dbReference>
<dbReference type="Pfam" id="PF00072">
    <property type="entry name" value="Response_reg"/>
    <property type="match status" value="1"/>
</dbReference>
<feature type="modified residue" description="4-aspartylphosphate" evidence="6">
    <location>
        <position position="1168"/>
    </location>
</feature>
<protein>
    <recommendedName>
        <fullName evidence="2">histidine kinase</fullName>
        <ecNumber evidence="2">2.7.13.3</ecNumber>
    </recommendedName>
</protein>
<dbReference type="Gene3D" id="1.10.10.60">
    <property type="entry name" value="Homeodomain-like"/>
    <property type="match status" value="1"/>
</dbReference>
<dbReference type="SMART" id="SM00388">
    <property type="entry name" value="HisKA"/>
    <property type="match status" value="1"/>
</dbReference>
<reference evidence="10 11" key="1">
    <citation type="submission" date="2023-07" db="EMBL/GenBank/DDBJ databases">
        <title>Sorghum-associated microbial communities from plants grown in Nebraska, USA.</title>
        <authorList>
            <person name="Schachtman D."/>
        </authorList>
    </citation>
    <scope>NUCLEOTIDE SEQUENCE [LARGE SCALE GENOMIC DNA]</scope>
    <source>
        <strain evidence="10 11">BE57</strain>
    </source>
</reference>
<sequence length="1380" mass="156683">MRSLLISLLLVAYVVPSVLGQGFPYKFSYLTVDEGLSHTDVNDLAQDRKGYIWVGTNFGLDRYDGYSIQRFYNTNVPLQNAFKNRIIALHPDGEDKIWLSTENGLQCFDPANERYIDYTIRNSGKNPVFWKLFKTSGDLIYGLTDYQIKLYRIAGTSLEELPLGVPTGVRFFDMQPDRSGILHFAGDRGLWRLGGQRQFAKVPVSGLPSENFRRIFFDNRNNLLIASGNQVLLTGGGQFPFVRKQFTCAECTPIVGIAAGNGPDYWVNTRTGLIRLDGNLNLIQKIDEVSAPRSLNSTAVVRVYIDRSDCLWVGTSGGGLNYFDLNQKLFYTMRHEPGQANSLTGSYVRSIYEDGNDLWIGTNANGLDYYNRKSGARTNYNAVNSAVRLRNDNVAALTFDQAHNLWIGTESGIDILRPDRKTLWKPDGHQRFPTFGITTLTADYYGNIWYGNLEKLGVIWKDAAGKYHVREYAEGHFILAEKDKPELFVATRQGVKRITVDAQGRILRAISYRATSKSHSLSSDYSAVIGRQNDSTYWIGTIGGGLHRLSLHERDRSTRIEHFGENHGIFNDVEGIEIDGDNIWLGGNGLLCLNSKTGKLIRYDKNDGLQGNSFKIRSSFKAADGKMYFGGINGLNYFYPQQIRLNTIAAKPVFTGILINNRRPKIGGSADMDNVVSQAIGYGENVELNYLQNNFVVSFSAMHFANPLKCRYRYKLIGFDKDWNYTDGNNPRAGYSNLSYGNYQLVLEATNNDGIWSKRRAEISINISPPWWKTDLAKALYALLGISALAGIYFYQARWHRLKREIEVRGVAEQKREEIHRQREEFYQQQLMFFTNVSHEFRTPLSLILGPLESLISQNNDATLGHSYQLMHRNAKRLINLISELMNFKKVSDSLIKLQVRPLAISEFCRQLAAEFDGVAASKHIVLNLTDHTRKKAHWPLMGLFDAQVLEKILLNLLNNSFKYTQDGGEVTFEIFTDLNRFKPSFETGFELLHEGHRARQYLYFRVADTGIGISADTITRIFDRYYRISSDHLGSGVGLALVKSLTHLHKGDIYVYSERYKGTEIIIGIPLGEENWAEAERAPSSFEPEVRLEPTDHSILAPITDPVSGRQEGVQSGKRILLVDDNAELRLFLKQRFEKQYFIYEAADGDTAMKLAAEKMPDLIISDVMMPGISGIELCRQIKESFETSHIPFIILSAKDALTSKIEGMESGADFYFSKPLSIDLLMLTVNNVFEQREKLRKKFTNNYLSEASELVHSEKDKEFFQALLKLIEDHMEDPDLDVDFLCRHLYTSRTKLYQKIKNITDQSVGDFVRTIRLKKAIQIMTHEDIPLNKVVDRVGLQSSSNFSRVFKKEYGKSPLQFMQALKRETSGGPASERK</sequence>
<evidence type="ECO:0000256" key="3">
    <source>
        <dbReference type="ARBA" id="ARBA00022553"/>
    </source>
</evidence>
<keyword evidence="10" id="KW-0808">Transferase</keyword>
<dbReference type="InterPro" id="IPR011110">
    <property type="entry name" value="Reg_prop"/>
</dbReference>
<keyword evidence="4" id="KW-0805">Transcription regulation</keyword>
<proteinExistence type="predicted"/>
<evidence type="ECO:0000256" key="2">
    <source>
        <dbReference type="ARBA" id="ARBA00012438"/>
    </source>
</evidence>
<evidence type="ECO:0000313" key="10">
    <source>
        <dbReference type="EMBL" id="MDR6804873.1"/>
    </source>
</evidence>
<accession>A0ABU1QUQ3</accession>
<dbReference type="PROSITE" id="PS50110">
    <property type="entry name" value="RESPONSE_REGULATORY"/>
    <property type="match status" value="1"/>
</dbReference>
<dbReference type="PROSITE" id="PS50109">
    <property type="entry name" value="HIS_KIN"/>
    <property type="match status" value="1"/>
</dbReference>
<dbReference type="InterPro" id="IPR009057">
    <property type="entry name" value="Homeodomain-like_sf"/>
</dbReference>
<dbReference type="InterPro" id="IPR011123">
    <property type="entry name" value="Y_Y_Y"/>
</dbReference>
<dbReference type="Gene3D" id="3.40.50.2300">
    <property type="match status" value="1"/>
</dbReference>
<evidence type="ECO:0000259" key="7">
    <source>
        <dbReference type="PROSITE" id="PS01124"/>
    </source>
</evidence>
<dbReference type="SUPFAM" id="SSF52172">
    <property type="entry name" value="CheY-like"/>
    <property type="match status" value="1"/>
</dbReference>
<dbReference type="InterPro" id="IPR003594">
    <property type="entry name" value="HATPase_dom"/>
</dbReference>
<dbReference type="EMBL" id="JAVDTI010000002">
    <property type="protein sequence ID" value="MDR6804873.1"/>
    <property type="molecule type" value="Genomic_DNA"/>
</dbReference>
<keyword evidence="5" id="KW-0804">Transcription</keyword>
<dbReference type="PRINTS" id="PR00344">
    <property type="entry name" value="BCTRLSENSOR"/>
</dbReference>
<feature type="domain" description="Response regulatory" evidence="9">
    <location>
        <begin position="1120"/>
        <end position="1235"/>
    </location>
</feature>
<feature type="domain" description="Histidine kinase" evidence="8">
    <location>
        <begin position="836"/>
        <end position="1074"/>
    </location>
</feature>
<dbReference type="InterPro" id="IPR003661">
    <property type="entry name" value="HisK_dim/P_dom"/>
</dbReference>
<dbReference type="InterPro" id="IPR036890">
    <property type="entry name" value="HATPase_C_sf"/>
</dbReference>
<dbReference type="InterPro" id="IPR001789">
    <property type="entry name" value="Sig_transdc_resp-reg_receiver"/>
</dbReference>
<dbReference type="SMART" id="SM00342">
    <property type="entry name" value="HTH_ARAC"/>
    <property type="match status" value="1"/>
</dbReference>
<dbReference type="SUPFAM" id="SSF63829">
    <property type="entry name" value="Calcium-dependent phosphotriesterase"/>
    <property type="match status" value="2"/>
</dbReference>
<dbReference type="Gene3D" id="3.30.565.10">
    <property type="entry name" value="Histidine kinase-like ATPase, C-terminal domain"/>
    <property type="match status" value="1"/>
</dbReference>
<dbReference type="Gene3D" id="1.10.287.130">
    <property type="match status" value="1"/>
</dbReference>
<dbReference type="GO" id="GO:0016301">
    <property type="term" value="F:kinase activity"/>
    <property type="evidence" value="ECO:0007669"/>
    <property type="project" value="UniProtKB-KW"/>
</dbReference>
<evidence type="ECO:0000256" key="6">
    <source>
        <dbReference type="PROSITE-ProRule" id="PRU00169"/>
    </source>
</evidence>
<dbReference type="RefSeq" id="WP_309982139.1">
    <property type="nucleotide sequence ID" value="NZ_JAVDTI010000002.1"/>
</dbReference>
<dbReference type="SUPFAM" id="SSF47384">
    <property type="entry name" value="Homodimeric domain of signal transducing histidine kinase"/>
    <property type="match status" value="1"/>
</dbReference>
<evidence type="ECO:0000313" key="11">
    <source>
        <dbReference type="Proteomes" id="UP001264980"/>
    </source>
</evidence>
<dbReference type="SMART" id="SM00448">
    <property type="entry name" value="REC"/>
    <property type="match status" value="1"/>
</dbReference>
<dbReference type="Pfam" id="PF02518">
    <property type="entry name" value="HATPase_c"/>
    <property type="match status" value="1"/>
</dbReference>
<organism evidence="10 11">
    <name type="scientific">Dyadobacter fermentans</name>
    <dbReference type="NCBI Taxonomy" id="94254"/>
    <lineage>
        <taxon>Bacteria</taxon>
        <taxon>Pseudomonadati</taxon>
        <taxon>Bacteroidota</taxon>
        <taxon>Cytophagia</taxon>
        <taxon>Cytophagales</taxon>
        <taxon>Spirosomataceae</taxon>
        <taxon>Dyadobacter</taxon>
    </lineage>
</organism>
<dbReference type="EC" id="2.7.13.3" evidence="2"/>
<comment type="caution">
    <text evidence="10">The sequence shown here is derived from an EMBL/GenBank/DDBJ whole genome shotgun (WGS) entry which is preliminary data.</text>
</comment>
<dbReference type="CDD" id="cd00082">
    <property type="entry name" value="HisKA"/>
    <property type="match status" value="1"/>
</dbReference>
<evidence type="ECO:0000259" key="8">
    <source>
        <dbReference type="PROSITE" id="PS50109"/>
    </source>
</evidence>
<feature type="domain" description="HTH araC/xylS-type" evidence="7">
    <location>
        <begin position="1267"/>
        <end position="1366"/>
    </location>
</feature>
<dbReference type="Proteomes" id="UP001264980">
    <property type="component" value="Unassembled WGS sequence"/>
</dbReference>
<dbReference type="Pfam" id="PF12833">
    <property type="entry name" value="HTH_18"/>
    <property type="match status" value="1"/>
</dbReference>
<dbReference type="Gene3D" id="2.60.40.10">
    <property type="entry name" value="Immunoglobulins"/>
    <property type="match status" value="1"/>
</dbReference>
<dbReference type="SUPFAM" id="SSF46689">
    <property type="entry name" value="Homeodomain-like"/>
    <property type="match status" value="1"/>
</dbReference>
<evidence type="ECO:0000256" key="4">
    <source>
        <dbReference type="ARBA" id="ARBA00023015"/>
    </source>
</evidence>
<dbReference type="PANTHER" id="PTHR43547">
    <property type="entry name" value="TWO-COMPONENT HISTIDINE KINASE"/>
    <property type="match status" value="1"/>
</dbReference>
<dbReference type="Pfam" id="PF00512">
    <property type="entry name" value="HisKA"/>
    <property type="match status" value="1"/>
</dbReference>
<dbReference type="InterPro" id="IPR018060">
    <property type="entry name" value="HTH_AraC"/>
</dbReference>
<dbReference type="PROSITE" id="PS01124">
    <property type="entry name" value="HTH_ARAC_FAMILY_2"/>
    <property type="match status" value="1"/>
</dbReference>
<comment type="catalytic activity">
    <reaction evidence="1">
        <text>ATP + protein L-histidine = ADP + protein N-phospho-L-histidine.</text>
        <dbReference type="EC" id="2.7.13.3"/>
    </reaction>
</comment>
<dbReference type="SMART" id="SM00387">
    <property type="entry name" value="HATPase_c"/>
    <property type="match status" value="1"/>
</dbReference>
<keyword evidence="11" id="KW-1185">Reference proteome</keyword>
<name>A0ABU1QUQ3_9BACT</name>
<evidence type="ECO:0000256" key="5">
    <source>
        <dbReference type="ARBA" id="ARBA00023163"/>
    </source>
</evidence>
<gene>
    <name evidence="10" type="ORF">J2W84_001919</name>
</gene>